<evidence type="ECO:0000256" key="4">
    <source>
        <dbReference type="ARBA" id="ARBA00022840"/>
    </source>
</evidence>
<dbReference type="SUPFAM" id="SSF50249">
    <property type="entry name" value="Nucleic acid-binding proteins"/>
    <property type="match status" value="1"/>
</dbReference>
<dbReference type="Pfam" id="PF00152">
    <property type="entry name" value="tRNA-synt_2"/>
    <property type="match status" value="1"/>
</dbReference>
<feature type="binding site" evidence="7">
    <location>
        <begin position="523"/>
        <end position="526"/>
    </location>
    <ligand>
        <name>ATP</name>
        <dbReference type="ChEBI" id="CHEBI:30616"/>
    </ligand>
</feature>
<evidence type="ECO:0000256" key="6">
    <source>
        <dbReference type="ARBA" id="ARBA00023146"/>
    </source>
</evidence>
<keyword evidence="5 7" id="KW-0648">Protein biosynthesis</keyword>
<evidence type="ECO:0000256" key="1">
    <source>
        <dbReference type="ARBA" id="ARBA00006303"/>
    </source>
</evidence>
<dbReference type="InterPro" id="IPR047089">
    <property type="entry name" value="Asp-tRNA-ligase_1_N"/>
</dbReference>
<gene>
    <name evidence="7 9" type="primary">aspS</name>
    <name evidence="9" type="ORF">ENX73_01775</name>
</gene>
<dbReference type="NCBIfam" id="TIGR00459">
    <property type="entry name" value="aspS_bact"/>
    <property type="match status" value="1"/>
</dbReference>
<evidence type="ECO:0000256" key="2">
    <source>
        <dbReference type="ARBA" id="ARBA00022598"/>
    </source>
</evidence>
<accession>A0A7V3VSB6</accession>
<comment type="caution">
    <text evidence="9">The sequence shown here is derived from an EMBL/GenBank/DDBJ whole genome shotgun (WGS) entry which is preliminary data.</text>
</comment>
<dbReference type="Gene3D" id="3.30.930.10">
    <property type="entry name" value="Bira Bifunctional Protein, Domain 2"/>
    <property type="match status" value="1"/>
</dbReference>
<comment type="function">
    <text evidence="7">Catalyzes the attachment of L-aspartate to tRNA(Asp) in a two-step reaction: L-aspartate is first activated by ATP to form Asp-AMP and then transferred to the acceptor end of tRNA(Asp).</text>
</comment>
<dbReference type="CDD" id="cd00777">
    <property type="entry name" value="AspRS_core"/>
    <property type="match status" value="1"/>
</dbReference>
<keyword evidence="4 7" id="KW-0067">ATP-binding</keyword>
<feature type="binding site" evidence="7">
    <location>
        <position position="173"/>
    </location>
    <ligand>
        <name>L-aspartate</name>
        <dbReference type="ChEBI" id="CHEBI:29991"/>
    </ligand>
</feature>
<keyword evidence="2 7" id="KW-0436">Ligase</keyword>
<feature type="binding site" evidence="7">
    <location>
        <position position="228"/>
    </location>
    <ligand>
        <name>ATP</name>
        <dbReference type="ChEBI" id="CHEBI:30616"/>
    </ligand>
</feature>
<dbReference type="Pfam" id="PF01336">
    <property type="entry name" value="tRNA_anti-codon"/>
    <property type="match status" value="1"/>
</dbReference>
<dbReference type="PANTHER" id="PTHR22594:SF5">
    <property type="entry name" value="ASPARTATE--TRNA LIGASE, MITOCHONDRIAL"/>
    <property type="match status" value="1"/>
</dbReference>
<organism evidence="9">
    <name type="scientific">Mesoaciditoga lauensis</name>
    <dbReference type="NCBI Taxonomy" id="1495039"/>
    <lineage>
        <taxon>Bacteria</taxon>
        <taxon>Thermotogati</taxon>
        <taxon>Thermotogota</taxon>
        <taxon>Thermotogae</taxon>
        <taxon>Mesoaciditogales</taxon>
        <taxon>Mesoaciditogaceae</taxon>
        <taxon>Mesoaciditoga</taxon>
    </lineage>
</organism>
<evidence type="ECO:0000313" key="9">
    <source>
        <dbReference type="EMBL" id="HGE74838.1"/>
    </source>
</evidence>
<sequence>MLKRTHRLHEINESLIGQTIIINGWVDRIRNLGGIIFVWVRDRYGMVQVVFEPDTEPYEVAQTLAGEYVVGIAGLVRERPKDAKNVELVSGNIELLANKIEILAESKTPPIYTNRDEGNEDARLKYRYLDLRRKSLQSNLIFRHKVTQKTREYFNSLDFLEIETPYLTKSTPEGAREFLVPSRLKHGAFYTLPQSPQIFKQLLMIAGFDRYYQIARCFRDEDLRADRQPEFTQIDVEMSFVEQSDVQNAVSGLIKYLYKALLNMDIGEIPFMQYRQAIELYGSDKPDLRFGMEMEDLSNEEFAAKMDFLAPKNGEAMKSIVIPGNTILSRKDLDGYSETAKSSNLKLGWVKVHNGEFSGGVSKVLKNSGWSPALKNDEVMLLCTGKRSSVNTFLGRLRNEIAQKINIIPPNSFKVLWINDFPMFEWNEEKQMYQAQHHPFTMPYLEDLEAYKDDLGKIRAHSYDLVINGWEMGSGSVRIHTRALQEKVFKLINLTEEDAKKRFGFFLEAFEYGAPPHAGFAIGVDRLVSIMLGVSSLREVVAFPKTASGTDLMMEAPSEVSQSQLKELGIKVEVKDDK</sequence>
<dbReference type="CDD" id="cd04317">
    <property type="entry name" value="EcAspRS_like_N"/>
    <property type="match status" value="1"/>
</dbReference>
<comment type="caution">
    <text evidence="7">Lacks conserved residue(s) required for the propagation of feature annotation.</text>
</comment>
<dbReference type="PRINTS" id="PR01042">
    <property type="entry name" value="TRNASYNTHASP"/>
</dbReference>
<comment type="subunit">
    <text evidence="7">Homodimer.</text>
</comment>
<dbReference type="GO" id="GO:0005737">
    <property type="term" value="C:cytoplasm"/>
    <property type="evidence" value="ECO:0007669"/>
    <property type="project" value="UniProtKB-SubCell"/>
</dbReference>
<reference evidence="9" key="1">
    <citation type="journal article" date="2020" name="mSystems">
        <title>Genome- and Community-Level Interaction Insights into Carbon Utilization and Element Cycling Functions of Hydrothermarchaeota in Hydrothermal Sediment.</title>
        <authorList>
            <person name="Zhou Z."/>
            <person name="Liu Y."/>
            <person name="Xu W."/>
            <person name="Pan J."/>
            <person name="Luo Z.H."/>
            <person name="Li M."/>
        </authorList>
    </citation>
    <scope>NUCLEOTIDE SEQUENCE [LARGE SCALE GENOMIC DNA]</scope>
    <source>
        <strain evidence="9">SpSt-966</strain>
    </source>
</reference>
<keyword evidence="7" id="KW-0963">Cytoplasm</keyword>
<dbReference type="InterPro" id="IPR002312">
    <property type="entry name" value="Asp/Asn-tRNA-synth_IIb"/>
</dbReference>
<dbReference type="HAMAP" id="MF_00044">
    <property type="entry name" value="Asp_tRNA_synth_type1"/>
    <property type="match status" value="1"/>
</dbReference>
<dbReference type="Gene3D" id="2.40.50.140">
    <property type="entry name" value="Nucleic acid-binding proteins"/>
    <property type="match status" value="1"/>
</dbReference>
<dbReference type="InterPro" id="IPR045864">
    <property type="entry name" value="aa-tRNA-synth_II/BPL/LPL"/>
</dbReference>
<feature type="region of interest" description="Aspartate" evidence="7">
    <location>
        <begin position="197"/>
        <end position="200"/>
    </location>
</feature>
<feature type="binding site" evidence="7">
    <location>
        <position position="219"/>
    </location>
    <ligand>
        <name>L-aspartate</name>
        <dbReference type="ChEBI" id="CHEBI:29991"/>
    </ligand>
</feature>
<name>A0A7V3VSB6_9BACT</name>
<comment type="subcellular location">
    <subcellularLocation>
        <location evidence="7">Cytoplasm</location>
    </subcellularLocation>
</comment>
<dbReference type="GO" id="GO:0003676">
    <property type="term" value="F:nucleic acid binding"/>
    <property type="evidence" value="ECO:0007669"/>
    <property type="project" value="InterPro"/>
</dbReference>
<dbReference type="NCBIfam" id="NF001750">
    <property type="entry name" value="PRK00476.1"/>
    <property type="match status" value="1"/>
</dbReference>
<dbReference type="EC" id="6.1.1.12" evidence="7"/>
<proteinExistence type="inferred from homology"/>
<evidence type="ECO:0000256" key="3">
    <source>
        <dbReference type="ARBA" id="ARBA00022741"/>
    </source>
</evidence>
<feature type="binding site" evidence="7">
    <location>
        <begin position="219"/>
        <end position="221"/>
    </location>
    <ligand>
        <name>ATP</name>
        <dbReference type="ChEBI" id="CHEBI:30616"/>
    </ligand>
</feature>
<dbReference type="GO" id="GO:0005524">
    <property type="term" value="F:ATP binding"/>
    <property type="evidence" value="ECO:0007669"/>
    <property type="project" value="UniProtKB-UniRule"/>
</dbReference>
<keyword evidence="6 7" id="KW-0030">Aminoacyl-tRNA synthetase</keyword>
<dbReference type="PANTHER" id="PTHR22594">
    <property type="entry name" value="ASPARTYL/LYSYL-TRNA SYNTHETASE"/>
    <property type="match status" value="1"/>
</dbReference>
<dbReference type="InterPro" id="IPR004115">
    <property type="entry name" value="GAD-like_sf"/>
</dbReference>
<dbReference type="GO" id="GO:0004815">
    <property type="term" value="F:aspartate-tRNA ligase activity"/>
    <property type="evidence" value="ECO:0007669"/>
    <property type="project" value="UniProtKB-UniRule"/>
</dbReference>
<dbReference type="GO" id="GO:0006422">
    <property type="term" value="P:aspartyl-tRNA aminoacylation"/>
    <property type="evidence" value="ECO:0007669"/>
    <property type="project" value="UniProtKB-UniRule"/>
</dbReference>
<dbReference type="InterPro" id="IPR047090">
    <property type="entry name" value="AspRS_core"/>
</dbReference>
<comment type="similarity">
    <text evidence="1 7">Belongs to the class-II aminoacyl-tRNA synthetase family. Type 1 subfamily.</text>
</comment>
<dbReference type="InterPro" id="IPR004364">
    <property type="entry name" value="Aa-tRNA-synt_II"/>
</dbReference>
<dbReference type="SUPFAM" id="SSF55261">
    <property type="entry name" value="GAD domain-like"/>
    <property type="match status" value="1"/>
</dbReference>
<feature type="binding site" evidence="7">
    <location>
        <position position="437"/>
    </location>
    <ligand>
        <name>L-aspartate</name>
        <dbReference type="ChEBI" id="CHEBI:29991"/>
    </ligand>
</feature>
<evidence type="ECO:0000256" key="7">
    <source>
        <dbReference type="HAMAP-Rule" id="MF_00044"/>
    </source>
</evidence>
<feature type="binding site" evidence="7">
    <location>
        <position position="478"/>
    </location>
    <ligand>
        <name>L-aspartate</name>
        <dbReference type="ChEBI" id="CHEBI:29991"/>
    </ligand>
</feature>
<dbReference type="PROSITE" id="PS50862">
    <property type="entry name" value="AA_TRNA_LIGASE_II"/>
    <property type="match status" value="1"/>
</dbReference>
<feature type="domain" description="Aminoacyl-transfer RNA synthetases class-II family profile" evidence="8">
    <location>
        <begin position="143"/>
        <end position="544"/>
    </location>
</feature>
<evidence type="ECO:0000259" key="8">
    <source>
        <dbReference type="PROSITE" id="PS50862"/>
    </source>
</evidence>
<dbReference type="Gene3D" id="3.30.1360.30">
    <property type="entry name" value="GAD-like domain"/>
    <property type="match status" value="1"/>
</dbReference>
<dbReference type="AlphaFoldDB" id="A0A7V3VSB6"/>
<evidence type="ECO:0000256" key="5">
    <source>
        <dbReference type="ARBA" id="ARBA00022917"/>
    </source>
</evidence>
<dbReference type="EMBL" id="DTPE01000075">
    <property type="protein sequence ID" value="HGE74838.1"/>
    <property type="molecule type" value="Genomic_DNA"/>
</dbReference>
<protein>
    <recommendedName>
        <fullName evidence="7">Aspartate--tRNA ligase</fullName>
        <ecNumber evidence="7">6.1.1.12</ecNumber>
    </recommendedName>
    <alternativeName>
        <fullName evidence="7">Aspartyl-tRNA synthetase</fullName>
        <shortName evidence="7">AspRS</shortName>
    </alternativeName>
</protein>
<dbReference type="InterPro" id="IPR004365">
    <property type="entry name" value="NA-bd_OB_tRNA"/>
</dbReference>
<dbReference type="InterPro" id="IPR006195">
    <property type="entry name" value="aa-tRNA-synth_II"/>
</dbReference>
<dbReference type="SUPFAM" id="SSF55681">
    <property type="entry name" value="Class II aaRS and biotin synthetases"/>
    <property type="match status" value="1"/>
</dbReference>
<keyword evidence="3 7" id="KW-0547">Nucleotide-binding</keyword>
<dbReference type="InterPro" id="IPR012340">
    <property type="entry name" value="NA-bd_OB-fold"/>
</dbReference>
<feature type="binding site" evidence="7">
    <location>
        <position position="471"/>
    </location>
    <ligand>
        <name>ATP</name>
        <dbReference type="ChEBI" id="CHEBI:30616"/>
    </ligand>
</feature>
<comment type="catalytic activity">
    <reaction evidence="7">
        <text>tRNA(Asp) + L-aspartate + ATP = L-aspartyl-tRNA(Asp) + AMP + diphosphate</text>
        <dbReference type="Rhea" id="RHEA:19649"/>
        <dbReference type="Rhea" id="RHEA-COMP:9660"/>
        <dbReference type="Rhea" id="RHEA-COMP:9678"/>
        <dbReference type="ChEBI" id="CHEBI:29991"/>
        <dbReference type="ChEBI" id="CHEBI:30616"/>
        <dbReference type="ChEBI" id="CHEBI:33019"/>
        <dbReference type="ChEBI" id="CHEBI:78442"/>
        <dbReference type="ChEBI" id="CHEBI:78516"/>
        <dbReference type="ChEBI" id="CHEBI:456215"/>
        <dbReference type="EC" id="6.1.1.12"/>
    </reaction>
</comment>
<dbReference type="InterPro" id="IPR004524">
    <property type="entry name" value="Asp-tRNA-ligase_1"/>
</dbReference>